<dbReference type="InterPro" id="IPR013083">
    <property type="entry name" value="Znf_RING/FYVE/PHD"/>
</dbReference>
<dbReference type="PANTHER" id="PTHR45676:SF182">
    <property type="entry name" value="RING-TYPE E3 UBIQUITIN TRANSFERASE"/>
    <property type="match status" value="1"/>
</dbReference>
<dbReference type="Pfam" id="PF13639">
    <property type="entry name" value="zf-RING_2"/>
    <property type="match status" value="1"/>
</dbReference>
<keyword evidence="1" id="KW-0862">Zinc</keyword>
<comment type="caution">
    <text evidence="3">The sequence shown here is derived from an EMBL/GenBank/DDBJ whole genome shotgun (WGS) entry which is preliminary data.</text>
</comment>
<dbReference type="AlphaFoldDB" id="A0AAV5DKX1"/>
<evidence type="ECO:0000313" key="3">
    <source>
        <dbReference type="EMBL" id="GJN11086.1"/>
    </source>
</evidence>
<dbReference type="GO" id="GO:0016567">
    <property type="term" value="P:protein ubiquitination"/>
    <property type="evidence" value="ECO:0007669"/>
    <property type="project" value="TreeGrafter"/>
</dbReference>
<name>A0AAV5DKX1_ELECO</name>
<evidence type="ECO:0000256" key="1">
    <source>
        <dbReference type="PROSITE-ProRule" id="PRU00175"/>
    </source>
</evidence>
<proteinExistence type="predicted"/>
<evidence type="ECO:0000259" key="2">
    <source>
        <dbReference type="PROSITE" id="PS50089"/>
    </source>
</evidence>
<dbReference type="PANTHER" id="PTHR45676">
    <property type="entry name" value="RING-H2 FINGER PROTEIN ATL51-RELATED"/>
    <property type="match status" value="1"/>
</dbReference>
<keyword evidence="1" id="KW-0863">Zinc-finger</keyword>
<dbReference type="Proteomes" id="UP001054889">
    <property type="component" value="Unassembled WGS sequence"/>
</dbReference>
<accession>A0AAV5DKX1</accession>
<reference evidence="3" key="2">
    <citation type="submission" date="2021-12" db="EMBL/GenBank/DDBJ databases">
        <title>Resequencing data analysis of finger millet.</title>
        <authorList>
            <person name="Hatakeyama M."/>
            <person name="Aluri S."/>
            <person name="Balachadran M.T."/>
            <person name="Sivarajan S.R."/>
            <person name="Poveda L."/>
            <person name="Shimizu-Inatsugi R."/>
            <person name="Schlapbach R."/>
            <person name="Sreeman S.M."/>
            <person name="Shimizu K.K."/>
        </authorList>
    </citation>
    <scope>NUCLEOTIDE SEQUENCE</scope>
</reference>
<organism evidence="3 4">
    <name type="scientific">Eleusine coracana subsp. coracana</name>
    <dbReference type="NCBI Taxonomy" id="191504"/>
    <lineage>
        <taxon>Eukaryota</taxon>
        <taxon>Viridiplantae</taxon>
        <taxon>Streptophyta</taxon>
        <taxon>Embryophyta</taxon>
        <taxon>Tracheophyta</taxon>
        <taxon>Spermatophyta</taxon>
        <taxon>Magnoliopsida</taxon>
        <taxon>Liliopsida</taxon>
        <taxon>Poales</taxon>
        <taxon>Poaceae</taxon>
        <taxon>PACMAD clade</taxon>
        <taxon>Chloridoideae</taxon>
        <taxon>Cynodonteae</taxon>
        <taxon>Eleusininae</taxon>
        <taxon>Eleusine</taxon>
    </lineage>
</organism>
<dbReference type="SUPFAM" id="SSF57850">
    <property type="entry name" value="RING/U-box"/>
    <property type="match status" value="1"/>
</dbReference>
<evidence type="ECO:0000313" key="4">
    <source>
        <dbReference type="Proteomes" id="UP001054889"/>
    </source>
</evidence>
<reference evidence="3" key="1">
    <citation type="journal article" date="2018" name="DNA Res.">
        <title>Multiple hybrid de novo genome assembly of finger millet, an orphan allotetraploid crop.</title>
        <authorList>
            <person name="Hatakeyama M."/>
            <person name="Aluri S."/>
            <person name="Balachadran M.T."/>
            <person name="Sivarajan S.R."/>
            <person name="Patrignani A."/>
            <person name="Gruter S."/>
            <person name="Poveda L."/>
            <person name="Shimizu-Inatsugi R."/>
            <person name="Baeten J."/>
            <person name="Francoijs K.J."/>
            <person name="Nataraja K.N."/>
            <person name="Reddy Y.A.N."/>
            <person name="Phadnis S."/>
            <person name="Ravikumar R.L."/>
            <person name="Schlapbach R."/>
            <person name="Sreeman S.M."/>
            <person name="Shimizu K.K."/>
        </authorList>
    </citation>
    <scope>NUCLEOTIDE SEQUENCE</scope>
</reference>
<dbReference type="EMBL" id="BQKI01000018">
    <property type="protein sequence ID" value="GJN11086.1"/>
    <property type="molecule type" value="Genomic_DNA"/>
</dbReference>
<dbReference type="Gene3D" id="3.30.40.10">
    <property type="entry name" value="Zinc/RING finger domain, C3HC4 (zinc finger)"/>
    <property type="match status" value="1"/>
</dbReference>
<sequence>MPHASLVAFSPAAPARSRCSDSVSVAWNQMPGDGPAHQREAQGRASMATADPILPLILCFDATEPAAGAAFGHALTELRDGEALRLLPPCGHAFHRACIDLWFPDHDNCPNCRATVQLHHKGR</sequence>
<dbReference type="InterPro" id="IPR001841">
    <property type="entry name" value="Znf_RING"/>
</dbReference>
<feature type="domain" description="RING-type" evidence="2">
    <location>
        <begin position="58"/>
        <end position="113"/>
    </location>
</feature>
<keyword evidence="4" id="KW-1185">Reference proteome</keyword>
<dbReference type="PROSITE" id="PS50089">
    <property type="entry name" value="ZF_RING_2"/>
    <property type="match status" value="1"/>
</dbReference>
<gene>
    <name evidence="3" type="primary">ga29252</name>
    <name evidence="3" type="ORF">PR202_ga29252</name>
</gene>
<dbReference type="GO" id="GO:0008270">
    <property type="term" value="F:zinc ion binding"/>
    <property type="evidence" value="ECO:0007669"/>
    <property type="project" value="UniProtKB-KW"/>
</dbReference>
<keyword evidence="1" id="KW-0479">Metal-binding</keyword>
<protein>
    <recommendedName>
        <fullName evidence="2">RING-type domain-containing protein</fullName>
    </recommendedName>
</protein>